<feature type="compositionally biased region" description="Pro residues" evidence="1">
    <location>
        <begin position="18"/>
        <end position="27"/>
    </location>
</feature>
<proteinExistence type="predicted"/>
<evidence type="ECO:0000256" key="1">
    <source>
        <dbReference type="SAM" id="MobiDB-lite"/>
    </source>
</evidence>
<comment type="caution">
    <text evidence="2">The sequence shown here is derived from an EMBL/GenBank/DDBJ whole genome shotgun (WGS) entry which is preliminary data.</text>
</comment>
<name>A0A9P6C1G8_9AGAR</name>
<keyword evidence="3" id="KW-1185">Reference proteome</keyword>
<gene>
    <name evidence="2" type="ORF">P691DRAFT_670842</name>
</gene>
<accession>A0A9P6C1G8</accession>
<dbReference type="Proteomes" id="UP000807342">
    <property type="component" value="Unassembled WGS sequence"/>
</dbReference>
<evidence type="ECO:0000313" key="2">
    <source>
        <dbReference type="EMBL" id="KAF9447757.1"/>
    </source>
</evidence>
<dbReference type="AlphaFoldDB" id="A0A9P6C1G8"/>
<feature type="region of interest" description="Disordered" evidence="1">
    <location>
        <begin position="106"/>
        <end position="140"/>
    </location>
</feature>
<sequence length="193" mass="21275">MRRNLTPDLPGNTSPGGPVRPPRPPTGDSPARIESKYFADIDDSGFYCYPNPIVLEPTTPVINSPPPVVTTGVQIQPSFLPPRHQSFTPIPLGVDVIQRHIRSYSTPSFDSPSIRNSGSTLETLEPSPGADSDRTLISTSHRKSTSAVSWIRYSEFQQQHHLRLQQQRIFDDVCTCGSDTSPFGDQREIGAAY</sequence>
<dbReference type="OrthoDB" id="10416932at2759"/>
<protein>
    <submittedName>
        <fullName evidence="2">Uncharacterized protein</fullName>
    </submittedName>
</protein>
<dbReference type="EMBL" id="MU151187">
    <property type="protein sequence ID" value="KAF9447757.1"/>
    <property type="molecule type" value="Genomic_DNA"/>
</dbReference>
<feature type="region of interest" description="Disordered" evidence="1">
    <location>
        <begin position="1"/>
        <end position="32"/>
    </location>
</feature>
<reference evidence="2" key="1">
    <citation type="submission" date="2020-11" db="EMBL/GenBank/DDBJ databases">
        <authorList>
            <consortium name="DOE Joint Genome Institute"/>
            <person name="Ahrendt S."/>
            <person name="Riley R."/>
            <person name="Andreopoulos W."/>
            <person name="Labutti K."/>
            <person name="Pangilinan J."/>
            <person name="Ruiz-Duenas F.J."/>
            <person name="Barrasa J.M."/>
            <person name="Sanchez-Garcia M."/>
            <person name="Camarero S."/>
            <person name="Miyauchi S."/>
            <person name="Serrano A."/>
            <person name="Linde D."/>
            <person name="Babiker R."/>
            <person name="Drula E."/>
            <person name="Ayuso-Fernandez I."/>
            <person name="Pacheco R."/>
            <person name="Padilla G."/>
            <person name="Ferreira P."/>
            <person name="Barriuso J."/>
            <person name="Kellner H."/>
            <person name="Castanera R."/>
            <person name="Alfaro M."/>
            <person name="Ramirez L."/>
            <person name="Pisabarro A.G."/>
            <person name="Kuo A."/>
            <person name="Tritt A."/>
            <person name="Lipzen A."/>
            <person name="He G."/>
            <person name="Yan M."/>
            <person name="Ng V."/>
            <person name="Cullen D."/>
            <person name="Martin F."/>
            <person name="Rosso M.-N."/>
            <person name="Henrissat B."/>
            <person name="Hibbett D."/>
            <person name="Martinez A.T."/>
            <person name="Grigoriev I.V."/>
        </authorList>
    </citation>
    <scope>NUCLEOTIDE SEQUENCE</scope>
    <source>
        <strain evidence="2">MF-IS2</strain>
    </source>
</reference>
<organism evidence="2 3">
    <name type="scientific">Macrolepiota fuliginosa MF-IS2</name>
    <dbReference type="NCBI Taxonomy" id="1400762"/>
    <lineage>
        <taxon>Eukaryota</taxon>
        <taxon>Fungi</taxon>
        <taxon>Dikarya</taxon>
        <taxon>Basidiomycota</taxon>
        <taxon>Agaricomycotina</taxon>
        <taxon>Agaricomycetes</taxon>
        <taxon>Agaricomycetidae</taxon>
        <taxon>Agaricales</taxon>
        <taxon>Agaricineae</taxon>
        <taxon>Agaricaceae</taxon>
        <taxon>Macrolepiota</taxon>
    </lineage>
</organism>
<feature type="compositionally biased region" description="Polar residues" evidence="1">
    <location>
        <begin position="106"/>
        <end position="122"/>
    </location>
</feature>
<evidence type="ECO:0000313" key="3">
    <source>
        <dbReference type="Proteomes" id="UP000807342"/>
    </source>
</evidence>